<evidence type="ECO:0000313" key="1">
    <source>
        <dbReference type="EMBL" id="OGH68490.1"/>
    </source>
</evidence>
<reference evidence="1 2" key="1">
    <citation type="journal article" date="2016" name="Nat. Commun.">
        <title>Thousands of microbial genomes shed light on interconnected biogeochemical processes in an aquifer system.</title>
        <authorList>
            <person name="Anantharaman K."/>
            <person name="Brown C.T."/>
            <person name="Hug L.A."/>
            <person name="Sharon I."/>
            <person name="Castelle C.J."/>
            <person name="Probst A.J."/>
            <person name="Thomas B.C."/>
            <person name="Singh A."/>
            <person name="Wilkins M.J."/>
            <person name="Karaoz U."/>
            <person name="Brodie E.L."/>
            <person name="Williams K.H."/>
            <person name="Hubbard S.S."/>
            <person name="Banfield J.F."/>
        </authorList>
    </citation>
    <scope>NUCLEOTIDE SEQUENCE [LARGE SCALE GENOMIC DNA]</scope>
</reference>
<dbReference type="EMBL" id="MFQA01000039">
    <property type="protein sequence ID" value="OGH68490.1"/>
    <property type="molecule type" value="Genomic_DNA"/>
</dbReference>
<sequence length="126" mass="15276">MDNYLFRWEQAVAWGDRLSLLVFDAVIKLRYTIREFYSRNFRNGGEIVTGIKRRKNESFEAYMRRVKKIWQQSGKVLQVKKTQYFDAPKSRNMRRKSALHRLSVSEKMSYLKKIGRLPEETFKRKF</sequence>
<protein>
    <recommendedName>
        <fullName evidence="3">30S ribosomal protein S21</fullName>
    </recommendedName>
</protein>
<organism evidence="1 2">
    <name type="scientific">Candidatus Magasanikbacteria bacterium RIFCSPHIGHO2_02_FULL_45_10</name>
    <dbReference type="NCBI Taxonomy" id="1798679"/>
    <lineage>
        <taxon>Bacteria</taxon>
        <taxon>Candidatus Magasanikiibacteriota</taxon>
    </lineage>
</organism>
<dbReference type="Proteomes" id="UP000176413">
    <property type="component" value="Unassembled WGS sequence"/>
</dbReference>
<comment type="caution">
    <text evidence="1">The sequence shown here is derived from an EMBL/GenBank/DDBJ whole genome shotgun (WGS) entry which is preliminary data.</text>
</comment>
<dbReference type="AlphaFoldDB" id="A0A1F6MA86"/>
<proteinExistence type="predicted"/>
<accession>A0A1F6MA86</accession>
<name>A0A1F6MA86_9BACT</name>
<gene>
    <name evidence="1" type="ORF">A3D53_00195</name>
</gene>
<evidence type="ECO:0000313" key="2">
    <source>
        <dbReference type="Proteomes" id="UP000176413"/>
    </source>
</evidence>
<evidence type="ECO:0008006" key="3">
    <source>
        <dbReference type="Google" id="ProtNLM"/>
    </source>
</evidence>